<evidence type="ECO:0000256" key="3">
    <source>
        <dbReference type="ARBA" id="ARBA00022692"/>
    </source>
</evidence>
<name>A0A077DE80_9BURK</name>
<dbReference type="EMBL" id="CP009238">
    <property type="protein sequence ID" value="AIL32999.1"/>
    <property type="molecule type" value="Genomic_DNA"/>
</dbReference>
<dbReference type="GO" id="GO:0016020">
    <property type="term" value="C:membrane"/>
    <property type="evidence" value="ECO:0007669"/>
    <property type="project" value="UniProtKB-SubCell"/>
</dbReference>
<evidence type="ECO:0000256" key="5">
    <source>
        <dbReference type="ARBA" id="ARBA00023136"/>
    </source>
</evidence>
<evidence type="ECO:0000256" key="4">
    <source>
        <dbReference type="ARBA" id="ARBA00022989"/>
    </source>
</evidence>
<dbReference type="InterPro" id="IPR002549">
    <property type="entry name" value="AI-2E-like"/>
</dbReference>
<sequence>MRITLDKSKRNQTIIWVAVGMVCAFLFYILSPVLAPFMLGVAIAYVLAPVVQYLVMMKIPRPVAVGFSVLLLILIILGIILVVFPLLRRELLLVITRIPYWVQLYNTNFAAQVGSFMGVDASIELSAIRSFVQDAVMGTNNMTNSVFEYVLDSSTVVITVVITILLSPIVAIYLLLDWQGFIARTRDLIPRRFLNSAQSLLSDIDSLLSSYLRGQLLVMVILAFYYSIGLTIAGFDSAIPIGILTGMLVFIPYVGIGIGLTLAILTALLQFGDYYGLLAVAIIYGVGQVLEGMVLTPNIMGNRIGLHPLFIIFSVFIFGKLFGFFGVLLALPLCATASVLVRRVYASYRSSTFYTDEQ</sequence>
<reference evidence="7 8" key="1">
    <citation type="journal article" date="2014" name="BMC Genomics">
        <title>A genomic perspective on a new bacterial genus and species from the Alcaligenaceae family, Basilea psittacipulmonis.</title>
        <authorList>
            <person name="Whiteson K.L."/>
            <person name="Hernandez D."/>
            <person name="Lazarevic V."/>
            <person name="Gaia N."/>
            <person name="Farinelli L."/>
            <person name="Francois P."/>
            <person name="Pilo P."/>
            <person name="Frey J."/>
            <person name="Schrenzel J."/>
        </authorList>
    </citation>
    <scope>NUCLEOTIDE SEQUENCE [LARGE SCALE GENOMIC DNA]</scope>
    <source>
        <strain evidence="7 8">DSM 24701</strain>
    </source>
</reference>
<dbReference type="PANTHER" id="PTHR21716:SF64">
    <property type="entry name" value="AI-2 TRANSPORT PROTEIN TQSA"/>
    <property type="match status" value="1"/>
</dbReference>
<proteinExistence type="inferred from homology"/>
<comment type="similarity">
    <text evidence="2">Belongs to the autoinducer-2 exporter (AI-2E) (TC 2.A.86) family.</text>
</comment>
<keyword evidence="8" id="KW-1185">Reference proteome</keyword>
<gene>
    <name evidence="7" type="ORF">IX83_06445</name>
</gene>
<keyword evidence="5 6" id="KW-0472">Membrane</keyword>
<dbReference type="STRING" id="1072685.IX83_06445"/>
<dbReference type="Proteomes" id="UP000028945">
    <property type="component" value="Chromosome"/>
</dbReference>
<feature type="transmembrane region" description="Helical" evidence="6">
    <location>
        <begin position="272"/>
        <end position="290"/>
    </location>
</feature>
<comment type="subcellular location">
    <subcellularLocation>
        <location evidence="1">Membrane</location>
        <topology evidence="1">Multi-pass membrane protein</topology>
    </subcellularLocation>
</comment>
<feature type="transmembrane region" description="Helical" evidence="6">
    <location>
        <begin position="156"/>
        <end position="176"/>
    </location>
</feature>
<dbReference type="KEGG" id="bpsi:IX83_06445"/>
<dbReference type="eggNOG" id="COG0628">
    <property type="taxonomic scope" value="Bacteria"/>
</dbReference>
<keyword evidence="3 6" id="KW-0812">Transmembrane</keyword>
<dbReference type="PANTHER" id="PTHR21716">
    <property type="entry name" value="TRANSMEMBRANE PROTEIN"/>
    <property type="match status" value="1"/>
</dbReference>
<feature type="transmembrane region" description="Helical" evidence="6">
    <location>
        <begin position="241"/>
        <end position="265"/>
    </location>
</feature>
<evidence type="ECO:0000256" key="1">
    <source>
        <dbReference type="ARBA" id="ARBA00004141"/>
    </source>
</evidence>
<feature type="transmembrane region" description="Helical" evidence="6">
    <location>
        <begin position="12"/>
        <end position="31"/>
    </location>
</feature>
<protein>
    <submittedName>
        <fullName evidence="7">Uncharacterized protein</fullName>
    </submittedName>
</protein>
<evidence type="ECO:0000256" key="2">
    <source>
        <dbReference type="ARBA" id="ARBA00009773"/>
    </source>
</evidence>
<evidence type="ECO:0000256" key="6">
    <source>
        <dbReference type="SAM" id="Phobius"/>
    </source>
</evidence>
<dbReference type="HOGENOM" id="CLU_031275_8_0_4"/>
<dbReference type="AlphaFoldDB" id="A0A077DE80"/>
<evidence type="ECO:0000313" key="7">
    <source>
        <dbReference type="EMBL" id="AIL32999.1"/>
    </source>
</evidence>
<feature type="transmembrane region" description="Helical" evidence="6">
    <location>
        <begin position="37"/>
        <end position="56"/>
    </location>
</feature>
<organism evidence="7 8">
    <name type="scientific">Basilea psittacipulmonis DSM 24701</name>
    <dbReference type="NCBI Taxonomy" id="1072685"/>
    <lineage>
        <taxon>Bacteria</taxon>
        <taxon>Pseudomonadati</taxon>
        <taxon>Pseudomonadota</taxon>
        <taxon>Betaproteobacteria</taxon>
        <taxon>Burkholderiales</taxon>
        <taxon>Alcaligenaceae</taxon>
        <taxon>Basilea</taxon>
    </lineage>
</organism>
<evidence type="ECO:0000313" key="8">
    <source>
        <dbReference type="Proteomes" id="UP000028945"/>
    </source>
</evidence>
<feature type="transmembrane region" description="Helical" evidence="6">
    <location>
        <begin position="63"/>
        <end position="87"/>
    </location>
</feature>
<dbReference type="GO" id="GO:0055085">
    <property type="term" value="P:transmembrane transport"/>
    <property type="evidence" value="ECO:0007669"/>
    <property type="project" value="TreeGrafter"/>
</dbReference>
<dbReference type="Pfam" id="PF01594">
    <property type="entry name" value="AI-2E_transport"/>
    <property type="match status" value="1"/>
</dbReference>
<keyword evidence="4 6" id="KW-1133">Transmembrane helix</keyword>
<feature type="transmembrane region" description="Helical" evidence="6">
    <location>
        <begin position="310"/>
        <end position="341"/>
    </location>
</feature>
<accession>A0A077DE80</accession>
<feature type="transmembrane region" description="Helical" evidence="6">
    <location>
        <begin position="216"/>
        <end position="235"/>
    </location>
</feature>